<dbReference type="AlphaFoldDB" id="A0A0F9AKX5"/>
<evidence type="ECO:0000313" key="1">
    <source>
        <dbReference type="EMBL" id="KKL10050.1"/>
    </source>
</evidence>
<feature type="non-terminal residue" evidence="1">
    <location>
        <position position="1"/>
    </location>
</feature>
<protein>
    <recommendedName>
        <fullName evidence="2">DUF4435 domain-containing protein</fullName>
    </recommendedName>
</protein>
<accession>A0A0F9AKX5</accession>
<proteinExistence type="predicted"/>
<reference evidence="1" key="1">
    <citation type="journal article" date="2015" name="Nature">
        <title>Complex archaea that bridge the gap between prokaryotes and eukaryotes.</title>
        <authorList>
            <person name="Spang A."/>
            <person name="Saw J.H."/>
            <person name="Jorgensen S.L."/>
            <person name="Zaremba-Niedzwiedzka K."/>
            <person name="Martijn J."/>
            <person name="Lind A.E."/>
            <person name="van Eijk R."/>
            <person name="Schleper C."/>
            <person name="Guy L."/>
            <person name="Ettema T.J."/>
        </authorList>
    </citation>
    <scope>NUCLEOTIDE SEQUENCE</scope>
</reference>
<gene>
    <name evidence="1" type="ORF">LCGC14_2559720</name>
</gene>
<organism evidence="1">
    <name type="scientific">marine sediment metagenome</name>
    <dbReference type="NCBI Taxonomy" id="412755"/>
    <lineage>
        <taxon>unclassified sequences</taxon>
        <taxon>metagenomes</taxon>
        <taxon>ecological metagenomes</taxon>
    </lineage>
</organism>
<sequence>QLIMLERGLVRVLYIITGNNYSSSNRVIEGKPDYYHEEEKDFNDWLTSVLIHRNLLTKPLKIIVEGKTESDLLIEYKKIHWQDKWVDIIKEGGIDETQHYERIILSLDFNYYWFLFDYDDGQHKKKFPKIEYKTWFFPDFVTEIFTEEQVLGAYKDVLASMDLDFKNFFCEEKILEDLNDIKKNSNKMIEEYPNVQSTCIGYEEYLTGLSFDKIEIRRKIFSGSDKIQASYKDLRNKLKKIFKNKFKKKYGKCLLDHFIKFDEMRAIRNEIFDTKMKVAFSFFNSITNKQFESFLNR</sequence>
<dbReference type="EMBL" id="LAZR01042221">
    <property type="protein sequence ID" value="KKL10050.1"/>
    <property type="molecule type" value="Genomic_DNA"/>
</dbReference>
<evidence type="ECO:0008006" key="2">
    <source>
        <dbReference type="Google" id="ProtNLM"/>
    </source>
</evidence>
<comment type="caution">
    <text evidence="1">The sequence shown here is derived from an EMBL/GenBank/DDBJ whole genome shotgun (WGS) entry which is preliminary data.</text>
</comment>
<name>A0A0F9AKX5_9ZZZZ</name>